<dbReference type="RefSeq" id="XP_957386.1">
    <property type="nucleotide sequence ID" value="XM_952293.1"/>
</dbReference>
<reference evidence="1 2" key="1">
    <citation type="journal article" date="2003" name="Nature">
        <title>The genome sequence of the filamentous fungus Neurospora crassa.</title>
        <authorList>
            <person name="Galagan J.E."/>
            <person name="Calvo S.E."/>
            <person name="Borkovich K.A."/>
            <person name="Selker E.U."/>
            <person name="Read N.D."/>
            <person name="Jaffe D."/>
            <person name="FitzHugh W."/>
            <person name="Ma L.J."/>
            <person name="Smirnov S."/>
            <person name="Purcell S."/>
            <person name="Rehman B."/>
            <person name="Elkins T."/>
            <person name="Engels R."/>
            <person name="Wang S."/>
            <person name="Nielsen C.B."/>
            <person name="Butler J."/>
            <person name="Endrizzi M."/>
            <person name="Qui D."/>
            <person name="Ianakiev P."/>
            <person name="Bell-Pedersen D."/>
            <person name="Nelson M.A."/>
            <person name="Werner-Washburne M."/>
            <person name="Selitrennikoff C.P."/>
            <person name="Kinsey J.A."/>
            <person name="Braun E.L."/>
            <person name="Zelter A."/>
            <person name="Schulte U."/>
            <person name="Kothe G.O."/>
            <person name="Jedd G."/>
            <person name="Mewes W."/>
            <person name="Staben C."/>
            <person name="Marcotte E."/>
            <person name="Greenberg D."/>
            <person name="Roy A."/>
            <person name="Foley K."/>
            <person name="Naylor J."/>
            <person name="Stange-Thomann N."/>
            <person name="Barrett R."/>
            <person name="Gnerre S."/>
            <person name="Kamal M."/>
            <person name="Kamvysselis M."/>
            <person name="Mauceli E."/>
            <person name="Bielke C."/>
            <person name="Rudd S."/>
            <person name="Frishman D."/>
            <person name="Krystofova S."/>
            <person name="Rasmussen C."/>
            <person name="Metzenberg R.L."/>
            <person name="Perkins D.D."/>
            <person name="Kroken S."/>
            <person name="Cogoni C."/>
            <person name="Macino G."/>
            <person name="Catcheside D."/>
            <person name="Li W."/>
            <person name="Pratt R.J."/>
            <person name="Osmani S.A."/>
            <person name="DeSouza C.P."/>
            <person name="Glass L."/>
            <person name="Orbach M.J."/>
            <person name="Berglund J.A."/>
            <person name="Voelker R."/>
            <person name="Yarden O."/>
            <person name="Plamann M."/>
            <person name="Seiler S."/>
            <person name="Dunlap J."/>
            <person name="Radford A."/>
            <person name="Aramayo R."/>
            <person name="Natvig D.O."/>
            <person name="Alex L.A."/>
            <person name="Mannhaupt G."/>
            <person name="Ebbole D.J."/>
            <person name="Freitag M."/>
            <person name="Paulsen I."/>
            <person name="Sachs M.S."/>
            <person name="Lander E.S."/>
            <person name="Nusbaum C."/>
            <person name="Birren B."/>
        </authorList>
    </citation>
    <scope>NUCLEOTIDE SEQUENCE [LARGE SCALE GENOMIC DNA]</scope>
    <source>
        <strain evidence="2">ATCC 24698 / 74-OR23-1A / CBS 708.71 / DSM 1257 / FGSC 987</strain>
    </source>
</reference>
<protein>
    <submittedName>
        <fullName evidence="1">Uncharacterized protein</fullName>
    </submittedName>
</protein>
<dbReference type="PaxDb" id="5141-EFNCRP00000007188"/>
<dbReference type="KEGG" id="ncr:NCU07161"/>
<dbReference type="AlphaFoldDB" id="Q1K5X5"/>
<sequence>MCAQTMSEPGPSIIASFPFPTRDERFYQHRNHVGPAPDAPNDHDIEKGGATTKSAMLPAALDIALSRNAIRIFRIKGRIHVYGRSQESLGATSSTWPVCSGALTSSDTKHQTGFTPVVNGQRNVRAYSFGDILTSALASKNDSVINIE</sequence>
<organism evidence="1 2">
    <name type="scientific">Neurospora crassa (strain ATCC 24698 / 74-OR23-1A / CBS 708.71 / DSM 1257 / FGSC 987)</name>
    <dbReference type="NCBI Taxonomy" id="367110"/>
    <lineage>
        <taxon>Eukaryota</taxon>
        <taxon>Fungi</taxon>
        <taxon>Dikarya</taxon>
        <taxon>Ascomycota</taxon>
        <taxon>Pezizomycotina</taxon>
        <taxon>Sordariomycetes</taxon>
        <taxon>Sordariomycetidae</taxon>
        <taxon>Sordariales</taxon>
        <taxon>Sordariaceae</taxon>
        <taxon>Neurospora</taxon>
    </lineage>
</organism>
<dbReference type="Proteomes" id="UP000001805">
    <property type="component" value="Chromosome 2, Linkage Group V"/>
</dbReference>
<dbReference type="GeneID" id="3873524"/>
<dbReference type="EMBL" id="CM002240">
    <property type="protein sequence ID" value="EAA28150.1"/>
    <property type="molecule type" value="Genomic_DNA"/>
</dbReference>
<accession>Q1K5X5</accession>
<proteinExistence type="predicted"/>
<dbReference type="HOGENOM" id="CLU_1759304_0_0_1"/>
<dbReference type="VEuPathDB" id="FungiDB:NCU07161"/>
<gene>
    <name evidence="1" type="ORF">NCU07161</name>
</gene>
<evidence type="ECO:0000313" key="1">
    <source>
        <dbReference type="EMBL" id="EAA28150.1"/>
    </source>
</evidence>
<keyword evidence="2" id="KW-1185">Reference proteome</keyword>
<name>Q1K5X5_NEUCR</name>
<dbReference type="InParanoid" id="Q1K5X5"/>
<evidence type="ECO:0000313" key="2">
    <source>
        <dbReference type="Proteomes" id="UP000001805"/>
    </source>
</evidence>